<proteinExistence type="predicted"/>
<keyword evidence="1" id="KW-1133">Transmembrane helix</keyword>
<dbReference type="EMBL" id="JAQQLI010000026">
    <property type="protein sequence ID" value="MDC7787342.1"/>
    <property type="molecule type" value="Genomic_DNA"/>
</dbReference>
<gene>
    <name evidence="2" type="ORF">PQJ73_16750</name>
</gene>
<accession>A0ABT5JCW9</accession>
<evidence type="ECO:0000313" key="3">
    <source>
        <dbReference type="Proteomes" id="UP001165652"/>
    </source>
</evidence>
<feature type="transmembrane region" description="Helical" evidence="1">
    <location>
        <begin position="117"/>
        <end position="137"/>
    </location>
</feature>
<feature type="transmembrane region" description="Helical" evidence="1">
    <location>
        <begin position="73"/>
        <end position="96"/>
    </location>
</feature>
<reference evidence="2" key="2">
    <citation type="submission" date="2023-02" db="EMBL/GenBank/DDBJ databases">
        <authorList>
            <person name="Rayyan A."/>
            <person name="Meyer T."/>
            <person name="Kyndt J.A."/>
        </authorList>
    </citation>
    <scope>NUCLEOTIDE SEQUENCE</scope>
    <source>
        <strain evidence="2">DSM 9987</strain>
    </source>
</reference>
<comment type="caution">
    <text evidence="2">The sequence shown here is derived from an EMBL/GenBank/DDBJ whole genome shotgun (WGS) entry which is preliminary data.</text>
</comment>
<protein>
    <recommendedName>
        <fullName evidence="4">DUF2254 domain-containing protein</fullName>
    </recommendedName>
</protein>
<evidence type="ECO:0008006" key="4">
    <source>
        <dbReference type="Google" id="ProtNLM"/>
    </source>
</evidence>
<keyword evidence="3" id="KW-1185">Reference proteome</keyword>
<dbReference type="Proteomes" id="UP001165652">
    <property type="component" value="Unassembled WGS sequence"/>
</dbReference>
<keyword evidence="1" id="KW-0472">Membrane</keyword>
<organism evidence="2 3">
    <name type="scientific">Rhodoplanes tepidamans</name>
    <name type="common">Rhodoplanes cryptolactis</name>
    <dbReference type="NCBI Taxonomy" id="200616"/>
    <lineage>
        <taxon>Bacteria</taxon>
        <taxon>Pseudomonadati</taxon>
        <taxon>Pseudomonadota</taxon>
        <taxon>Alphaproteobacteria</taxon>
        <taxon>Hyphomicrobiales</taxon>
        <taxon>Nitrobacteraceae</taxon>
        <taxon>Rhodoplanes</taxon>
    </lineage>
</organism>
<sequence>MAEKLRRLRAILWRRMGVARYRYFIWKKRYGSTAAVGTLLLLIAFSFLLISPLQEALTPYFRAETQIAALRAFFVQLGGSLIGAAAIVSSLVLFAMQVNIERMPHGLFRMLSSDRKLLSAFSFTFLLAVTVTSLCLIPDHQWIGVALVAGFWGTILILVLFLYSYRRALYLINPIQQLNSVLRRTQRELRSWVRRAKRAEPLLRLQDTSDRTEMSSEQPQRDVARLTYFQVNPGWAESALQGVKYATSFARRYSEQGDQEVSAAALNIIVAINAVYIEAKGKTFFAHQLLFDNPYTSDEFINETLEQFRQTIRAGISRGDEQQIEQAFRCLTALVGVYLKIDYASADASKTHAHLATTYLAAEVERIVPHGMPDVLMEGVRLMGKCADMLLVSEGPIGIVALTQKIGAISSAGAVREEYRAVSLTGVEQLARLSSDLLRTRSCEVGYAERQIRSTMASLAKYFLTIPDTPLFNVASTYLAPYYSAASAQGLVERLSHFVNTVMEAPPNDADARKAIANLREWADDISETEREVLLRAIEKRSHFAFDIIHRITAITKILITASNAAACNNYYKSELQCSAVRLVSVLSWIPTEKETVSFVETFRMTEIFFEAAADAHRLGCTEVFACSQRMLLSWMFKAGQHQTPWSILQRSLCGLAVLALLADDPGAVDKLKAEISSQLMAGGLPDKEARDRAAKDVRNRAANLDRPGHWSSNIAFAMSQVDSKTLRPLLNEIASLISPDTEGQWSSDPPD</sequence>
<keyword evidence="1" id="KW-0812">Transmembrane</keyword>
<feature type="transmembrane region" description="Helical" evidence="1">
    <location>
        <begin position="143"/>
        <end position="163"/>
    </location>
</feature>
<name>A0ABT5JCW9_RHOTP</name>
<evidence type="ECO:0000256" key="1">
    <source>
        <dbReference type="SAM" id="Phobius"/>
    </source>
</evidence>
<dbReference type="RefSeq" id="WP_272778182.1">
    <property type="nucleotide sequence ID" value="NZ_JAQQLI010000026.1"/>
</dbReference>
<evidence type="ECO:0000313" key="2">
    <source>
        <dbReference type="EMBL" id="MDC7787342.1"/>
    </source>
</evidence>
<reference evidence="2" key="1">
    <citation type="journal article" date="2023" name="Microbiol Resour">
        <title>Genome Sequences of Rhodoplanes serenus and Two Thermotolerant Strains, Rhodoplanes tepidamans and 'Rhodoplanes cryptolactis,' Further Refine the Genus.</title>
        <authorList>
            <person name="Rayyan A.A."/>
            <person name="Kyndt J.A."/>
        </authorList>
    </citation>
    <scope>NUCLEOTIDE SEQUENCE</scope>
    <source>
        <strain evidence="2">DSM 9987</strain>
    </source>
</reference>
<feature type="transmembrane region" description="Helical" evidence="1">
    <location>
        <begin position="30"/>
        <end position="53"/>
    </location>
</feature>